<evidence type="ECO:0000259" key="1">
    <source>
        <dbReference type="PROSITE" id="PS51352"/>
    </source>
</evidence>
<feature type="domain" description="Thioredoxin" evidence="1">
    <location>
        <begin position="56"/>
        <end position="170"/>
    </location>
</feature>
<dbReference type="Proteomes" id="UP001443914">
    <property type="component" value="Unassembled WGS sequence"/>
</dbReference>
<dbReference type="Gene3D" id="3.40.30.10">
    <property type="entry name" value="Glutaredoxin"/>
    <property type="match status" value="1"/>
</dbReference>
<protein>
    <recommendedName>
        <fullName evidence="1">Thioredoxin domain-containing protein</fullName>
    </recommendedName>
</protein>
<organism evidence="2 3">
    <name type="scientific">Saponaria officinalis</name>
    <name type="common">Common soapwort</name>
    <name type="synonym">Lychnis saponaria</name>
    <dbReference type="NCBI Taxonomy" id="3572"/>
    <lineage>
        <taxon>Eukaryota</taxon>
        <taxon>Viridiplantae</taxon>
        <taxon>Streptophyta</taxon>
        <taxon>Embryophyta</taxon>
        <taxon>Tracheophyta</taxon>
        <taxon>Spermatophyta</taxon>
        <taxon>Magnoliopsida</taxon>
        <taxon>eudicotyledons</taxon>
        <taxon>Gunneridae</taxon>
        <taxon>Pentapetalae</taxon>
        <taxon>Caryophyllales</taxon>
        <taxon>Caryophyllaceae</taxon>
        <taxon>Caryophylleae</taxon>
        <taxon>Saponaria</taxon>
    </lineage>
</organism>
<dbReference type="Pfam" id="PF00085">
    <property type="entry name" value="Thioredoxin"/>
    <property type="match status" value="1"/>
</dbReference>
<dbReference type="PANTHER" id="PTHR10438">
    <property type="entry name" value="THIOREDOXIN"/>
    <property type="match status" value="1"/>
</dbReference>
<dbReference type="CDD" id="cd02947">
    <property type="entry name" value="TRX_family"/>
    <property type="match status" value="1"/>
</dbReference>
<dbReference type="PROSITE" id="PS51352">
    <property type="entry name" value="THIOREDOXIN_2"/>
    <property type="match status" value="1"/>
</dbReference>
<proteinExistence type="predicted"/>
<keyword evidence="3" id="KW-1185">Reference proteome</keyword>
<reference evidence="2" key="1">
    <citation type="submission" date="2024-03" db="EMBL/GenBank/DDBJ databases">
        <title>WGS assembly of Saponaria officinalis var. Norfolk2.</title>
        <authorList>
            <person name="Jenkins J."/>
            <person name="Shu S."/>
            <person name="Grimwood J."/>
            <person name="Barry K."/>
            <person name="Goodstein D."/>
            <person name="Schmutz J."/>
            <person name="Leebens-Mack J."/>
            <person name="Osbourn A."/>
        </authorList>
    </citation>
    <scope>NUCLEOTIDE SEQUENCE [LARGE SCALE GENOMIC DNA]</scope>
    <source>
        <strain evidence="2">JIC</strain>
    </source>
</reference>
<evidence type="ECO:0000313" key="3">
    <source>
        <dbReference type="Proteomes" id="UP001443914"/>
    </source>
</evidence>
<dbReference type="InterPro" id="IPR036249">
    <property type="entry name" value="Thioredoxin-like_sf"/>
</dbReference>
<name>A0AAW1HHB7_SAPOF</name>
<dbReference type="SUPFAM" id="SSF52833">
    <property type="entry name" value="Thioredoxin-like"/>
    <property type="match status" value="1"/>
</dbReference>
<dbReference type="PANTHER" id="PTHR10438:SF463">
    <property type="entry name" value="THIOREDOXIN"/>
    <property type="match status" value="1"/>
</dbReference>
<dbReference type="InterPro" id="IPR013766">
    <property type="entry name" value="Thioredoxin_domain"/>
</dbReference>
<dbReference type="EMBL" id="JBDFQZ010000011">
    <property type="protein sequence ID" value="KAK9675770.1"/>
    <property type="molecule type" value="Genomic_DNA"/>
</dbReference>
<dbReference type="InterPro" id="IPR050620">
    <property type="entry name" value="Thioredoxin_H-type-like"/>
</dbReference>
<sequence length="170" mass="19535">MGANMSTVNQRKAPILTSGEFGVSPAIPHAYNRSDAHRWTTITPLKDEVAVTNLELSRNYKRPSVDQVNVNEIIRPRAFLDHSPNINKVISFHSSRCCWDYFQASKQPDKLIVIFFSASWSGFCRYMDPILNDLATQYIDVEFHKIDVDELFDISREFGVQTMPTFLFVK</sequence>
<evidence type="ECO:0000313" key="2">
    <source>
        <dbReference type="EMBL" id="KAK9675770.1"/>
    </source>
</evidence>
<comment type="caution">
    <text evidence="2">The sequence shown here is derived from an EMBL/GenBank/DDBJ whole genome shotgun (WGS) entry which is preliminary data.</text>
</comment>
<accession>A0AAW1HHB7</accession>
<dbReference type="AlphaFoldDB" id="A0AAW1HHB7"/>
<gene>
    <name evidence="2" type="ORF">RND81_11G029900</name>
</gene>